<feature type="compositionally biased region" description="Polar residues" evidence="1">
    <location>
        <begin position="1"/>
        <end position="13"/>
    </location>
</feature>
<comment type="caution">
    <text evidence="2">The sequence shown here is derived from an EMBL/GenBank/DDBJ whole genome shotgun (WGS) entry which is preliminary data.</text>
</comment>
<keyword evidence="3" id="KW-1185">Reference proteome</keyword>
<dbReference type="AlphaFoldDB" id="A0AA88DK70"/>
<evidence type="ECO:0000256" key="1">
    <source>
        <dbReference type="SAM" id="MobiDB-lite"/>
    </source>
</evidence>
<evidence type="ECO:0000313" key="3">
    <source>
        <dbReference type="Proteomes" id="UP001187192"/>
    </source>
</evidence>
<reference evidence="2" key="1">
    <citation type="submission" date="2023-07" db="EMBL/GenBank/DDBJ databases">
        <title>draft genome sequence of fig (Ficus carica).</title>
        <authorList>
            <person name="Takahashi T."/>
            <person name="Nishimura K."/>
        </authorList>
    </citation>
    <scope>NUCLEOTIDE SEQUENCE</scope>
</reference>
<accession>A0AA88DK70</accession>
<protein>
    <submittedName>
        <fullName evidence="2">Uncharacterized protein</fullName>
    </submittedName>
</protein>
<gene>
    <name evidence="2" type="ORF">TIFTF001_023501</name>
</gene>
<feature type="region of interest" description="Disordered" evidence="1">
    <location>
        <begin position="1"/>
        <end position="51"/>
    </location>
</feature>
<dbReference type="Proteomes" id="UP001187192">
    <property type="component" value="Unassembled WGS sequence"/>
</dbReference>
<organism evidence="2 3">
    <name type="scientific">Ficus carica</name>
    <name type="common">Common fig</name>
    <dbReference type="NCBI Taxonomy" id="3494"/>
    <lineage>
        <taxon>Eukaryota</taxon>
        <taxon>Viridiplantae</taxon>
        <taxon>Streptophyta</taxon>
        <taxon>Embryophyta</taxon>
        <taxon>Tracheophyta</taxon>
        <taxon>Spermatophyta</taxon>
        <taxon>Magnoliopsida</taxon>
        <taxon>eudicotyledons</taxon>
        <taxon>Gunneridae</taxon>
        <taxon>Pentapetalae</taxon>
        <taxon>rosids</taxon>
        <taxon>fabids</taxon>
        <taxon>Rosales</taxon>
        <taxon>Moraceae</taxon>
        <taxon>Ficeae</taxon>
        <taxon>Ficus</taxon>
    </lineage>
</organism>
<evidence type="ECO:0000313" key="2">
    <source>
        <dbReference type="EMBL" id="GMN54369.1"/>
    </source>
</evidence>
<sequence>MRSRRGSQPSPISTIRGEVASCVGTSSPTRSITRQRLGRDRGGGRRSCCGSQPSPIYTIGGVVVSYAGASFR</sequence>
<name>A0AA88DK70_FICCA</name>
<dbReference type="EMBL" id="BTGU01000051">
    <property type="protein sequence ID" value="GMN54369.1"/>
    <property type="molecule type" value="Genomic_DNA"/>
</dbReference>
<feature type="compositionally biased region" description="Polar residues" evidence="1">
    <location>
        <begin position="23"/>
        <end position="32"/>
    </location>
</feature>
<proteinExistence type="predicted"/>